<evidence type="ECO:0000256" key="1">
    <source>
        <dbReference type="SAM" id="Phobius"/>
    </source>
</evidence>
<gene>
    <name evidence="2" type="ORF">ODALV1_LOCUS5858</name>
</gene>
<keyword evidence="1" id="KW-0472">Membrane</keyword>
<evidence type="ECO:0000313" key="2">
    <source>
        <dbReference type="EMBL" id="CAL8084634.1"/>
    </source>
</evidence>
<organism evidence="2 3">
    <name type="scientific">Orchesella dallaii</name>
    <dbReference type="NCBI Taxonomy" id="48710"/>
    <lineage>
        <taxon>Eukaryota</taxon>
        <taxon>Metazoa</taxon>
        <taxon>Ecdysozoa</taxon>
        <taxon>Arthropoda</taxon>
        <taxon>Hexapoda</taxon>
        <taxon>Collembola</taxon>
        <taxon>Entomobryomorpha</taxon>
        <taxon>Entomobryoidea</taxon>
        <taxon>Orchesellidae</taxon>
        <taxon>Orchesellinae</taxon>
        <taxon>Orchesella</taxon>
    </lineage>
</organism>
<dbReference type="EMBL" id="CAXLJM020000018">
    <property type="protein sequence ID" value="CAL8084634.1"/>
    <property type="molecule type" value="Genomic_DNA"/>
</dbReference>
<protein>
    <submittedName>
        <fullName evidence="2">Uncharacterized protein</fullName>
    </submittedName>
</protein>
<dbReference type="Proteomes" id="UP001642540">
    <property type="component" value="Unassembled WGS sequence"/>
</dbReference>
<sequence>MELHYVFEVTMWIFTCFLRFDVSVNGTQGLPFFEMTIVYRYQVRWPRRLIDGLAFVYRRYATTEQREAAALTDRVPRYVNRLRLRTIAITLWFIALALAFVRFNGWQGQDAEPAQPRIAGLV</sequence>
<keyword evidence="3" id="KW-1185">Reference proteome</keyword>
<feature type="transmembrane region" description="Helical" evidence="1">
    <location>
        <begin position="84"/>
        <end position="103"/>
    </location>
</feature>
<proteinExistence type="predicted"/>
<name>A0ABP1Q4M6_9HEXA</name>
<keyword evidence="1" id="KW-1133">Transmembrane helix</keyword>
<keyword evidence="1" id="KW-0812">Transmembrane</keyword>
<evidence type="ECO:0000313" key="3">
    <source>
        <dbReference type="Proteomes" id="UP001642540"/>
    </source>
</evidence>
<reference evidence="2 3" key="1">
    <citation type="submission" date="2024-08" db="EMBL/GenBank/DDBJ databases">
        <authorList>
            <person name="Cucini C."/>
            <person name="Frati F."/>
        </authorList>
    </citation>
    <scope>NUCLEOTIDE SEQUENCE [LARGE SCALE GENOMIC DNA]</scope>
</reference>
<accession>A0ABP1Q4M6</accession>
<comment type="caution">
    <text evidence="2">The sequence shown here is derived from an EMBL/GenBank/DDBJ whole genome shotgun (WGS) entry which is preliminary data.</text>
</comment>